<evidence type="ECO:0000313" key="1">
    <source>
        <dbReference type="EMBL" id="KAJ7021322.1"/>
    </source>
</evidence>
<protein>
    <submittedName>
        <fullName evidence="1">Uncharacterized protein</fullName>
    </submittedName>
</protein>
<organism evidence="1 2">
    <name type="scientific">Mycena alexandri</name>
    <dbReference type="NCBI Taxonomy" id="1745969"/>
    <lineage>
        <taxon>Eukaryota</taxon>
        <taxon>Fungi</taxon>
        <taxon>Dikarya</taxon>
        <taxon>Basidiomycota</taxon>
        <taxon>Agaricomycotina</taxon>
        <taxon>Agaricomycetes</taxon>
        <taxon>Agaricomycetidae</taxon>
        <taxon>Agaricales</taxon>
        <taxon>Marasmiineae</taxon>
        <taxon>Mycenaceae</taxon>
        <taxon>Mycena</taxon>
    </lineage>
</organism>
<reference evidence="1" key="1">
    <citation type="submission" date="2023-03" db="EMBL/GenBank/DDBJ databases">
        <title>Massive genome expansion in bonnet fungi (Mycena s.s.) driven by repeated elements and novel gene families across ecological guilds.</title>
        <authorList>
            <consortium name="Lawrence Berkeley National Laboratory"/>
            <person name="Harder C.B."/>
            <person name="Miyauchi S."/>
            <person name="Viragh M."/>
            <person name="Kuo A."/>
            <person name="Thoen E."/>
            <person name="Andreopoulos B."/>
            <person name="Lu D."/>
            <person name="Skrede I."/>
            <person name="Drula E."/>
            <person name="Henrissat B."/>
            <person name="Morin E."/>
            <person name="Kohler A."/>
            <person name="Barry K."/>
            <person name="LaButti K."/>
            <person name="Morin E."/>
            <person name="Salamov A."/>
            <person name="Lipzen A."/>
            <person name="Mereny Z."/>
            <person name="Hegedus B."/>
            <person name="Baldrian P."/>
            <person name="Stursova M."/>
            <person name="Weitz H."/>
            <person name="Taylor A."/>
            <person name="Grigoriev I.V."/>
            <person name="Nagy L.G."/>
            <person name="Martin F."/>
            <person name="Kauserud H."/>
        </authorList>
    </citation>
    <scope>NUCLEOTIDE SEQUENCE</scope>
    <source>
        <strain evidence="1">CBHHK200</strain>
    </source>
</reference>
<comment type="caution">
    <text evidence="1">The sequence shown here is derived from an EMBL/GenBank/DDBJ whole genome shotgun (WGS) entry which is preliminary data.</text>
</comment>
<accession>A0AAD6WQD9</accession>
<sequence>MLVWLTRTSRRAGDHQNIFKLTKIFVDGTQCKVTIELCARVALMRSVFLQDSGPEFWDKLDSSLAAIRAEAQGNPKKIAKAFRHIVTIDQSEHGVKDYEISDAGVDNFQQEVDDLIDAGTADLASSVTAAAETA</sequence>
<keyword evidence="2" id="KW-1185">Reference proteome</keyword>
<dbReference type="EMBL" id="JARJCM010000236">
    <property type="protein sequence ID" value="KAJ7021322.1"/>
    <property type="molecule type" value="Genomic_DNA"/>
</dbReference>
<dbReference type="Proteomes" id="UP001218188">
    <property type="component" value="Unassembled WGS sequence"/>
</dbReference>
<gene>
    <name evidence="1" type="ORF">C8F04DRAFT_1195645</name>
</gene>
<evidence type="ECO:0000313" key="2">
    <source>
        <dbReference type="Proteomes" id="UP001218188"/>
    </source>
</evidence>
<name>A0AAD6WQD9_9AGAR</name>
<dbReference type="AlphaFoldDB" id="A0AAD6WQD9"/>
<proteinExistence type="predicted"/>